<dbReference type="EMBL" id="ASHM01110962">
    <property type="protein sequence ID" value="PNX70041.1"/>
    <property type="molecule type" value="Genomic_DNA"/>
</dbReference>
<dbReference type="PANTHER" id="PTHR27005">
    <property type="entry name" value="WALL-ASSOCIATED RECEPTOR KINASE-LIKE 21"/>
    <property type="match status" value="1"/>
</dbReference>
<feature type="domain" description="Protein kinase" evidence="3">
    <location>
        <begin position="1"/>
        <end position="110"/>
    </location>
</feature>
<proteinExistence type="predicted"/>
<dbReference type="InterPro" id="IPR011009">
    <property type="entry name" value="Kinase-like_dom_sf"/>
</dbReference>
<gene>
    <name evidence="4" type="ORF">L195_g057056</name>
</gene>
<dbReference type="Pfam" id="PF07714">
    <property type="entry name" value="PK_Tyr_Ser-Thr"/>
    <property type="match status" value="1"/>
</dbReference>
<dbReference type="GO" id="GO:0004674">
    <property type="term" value="F:protein serine/threonine kinase activity"/>
    <property type="evidence" value="ECO:0007669"/>
    <property type="project" value="TreeGrafter"/>
</dbReference>
<sequence length="161" mass="18372">MQTHQLTEKSDVYSFGVVLAELLTGDKPLSFNRSEENTSLAMQFLSCLKQDKIFEAIQFGILSDDNKKEIKEVAILAARCMRLRGDERPSMKEVAMELDGIRLMEKHPWNDTELNFEENQRLLHEASCSIYSETGDSYNLGNTIGFDSLRDQPLIAYDDGR</sequence>
<dbReference type="Proteomes" id="UP000236291">
    <property type="component" value="Unassembled WGS sequence"/>
</dbReference>
<name>A0A2K3KUS0_TRIPR</name>
<protein>
    <submittedName>
        <fullName evidence="4">Wall-associated receptor kinase 2-like protein</fullName>
    </submittedName>
</protein>
<dbReference type="AlphaFoldDB" id="A0A2K3KUS0"/>
<evidence type="ECO:0000313" key="5">
    <source>
        <dbReference type="Proteomes" id="UP000236291"/>
    </source>
</evidence>
<dbReference type="InterPro" id="IPR001245">
    <property type="entry name" value="Ser-Thr/Tyr_kinase_cat_dom"/>
</dbReference>
<dbReference type="GO" id="GO:0007166">
    <property type="term" value="P:cell surface receptor signaling pathway"/>
    <property type="evidence" value="ECO:0007669"/>
    <property type="project" value="InterPro"/>
</dbReference>
<evidence type="ECO:0000313" key="4">
    <source>
        <dbReference type="EMBL" id="PNX70041.1"/>
    </source>
</evidence>
<dbReference type="GO" id="GO:0005886">
    <property type="term" value="C:plasma membrane"/>
    <property type="evidence" value="ECO:0007669"/>
    <property type="project" value="TreeGrafter"/>
</dbReference>
<dbReference type="SUPFAM" id="SSF56112">
    <property type="entry name" value="Protein kinase-like (PK-like)"/>
    <property type="match status" value="1"/>
</dbReference>
<keyword evidence="4" id="KW-0675">Receptor</keyword>
<keyword evidence="1" id="KW-0547">Nucleotide-binding</keyword>
<keyword evidence="2" id="KW-0067">ATP-binding</keyword>
<dbReference type="InterPro" id="IPR000719">
    <property type="entry name" value="Prot_kinase_dom"/>
</dbReference>
<dbReference type="PROSITE" id="PS50011">
    <property type="entry name" value="PROTEIN_KINASE_DOM"/>
    <property type="match status" value="1"/>
</dbReference>
<dbReference type="InterPro" id="IPR045274">
    <property type="entry name" value="WAK-like"/>
</dbReference>
<keyword evidence="4" id="KW-0808">Transferase</keyword>
<evidence type="ECO:0000256" key="2">
    <source>
        <dbReference type="ARBA" id="ARBA00022840"/>
    </source>
</evidence>
<reference evidence="4 5" key="2">
    <citation type="journal article" date="2017" name="Front. Plant Sci.">
        <title>Gene Classification and Mining of Molecular Markers Useful in Red Clover (Trifolium pratense) Breeding.</title>
        <authorList>
            <person name="Istvanek J."/>
            <person name="Dluhosova J."/>
            <person name="Dluhos P."/>
            <person name="Patkova L."/>
            <person name="Nedelnik J."/>
            <person name="Repkova J."/>
        </authorList>
    </citation>
    <scope>NUCLEOTIDE SEQUENCE [LARGE SCALE GENOMIC DNA]</scope>
    <source>
        <strain evidence="5">cv. Tatra</strain>
        <tissue evidence="4">Young leaves</tissue>
    </source>
</reference>
<evidence type="ECO:0000256" key="1">
    <source>
        <dbReference type="ARBA" id="ARBA00022741"/>
    </source>
</evidence>
<dbReference type="STRING" id="57577.A0A2K3KUS0"/>
<dbReference type="GO" id="GO:0005524">
    <property type="term" value="F:ATP binding"/>
    <property type="evidence" value="ECO:0007669"/>
    <property type="project" value="UniProtKB-KW"/>
</dbReference>
<dbReference type="PANTHER" id="PTHR27005:SF470">
    <property type="entry name" value="ASSOCIATED KINASE-LIKE PROTEIN, PUTATIVE-RELATED"/>
    <property type="match status" value="1"/>
</dbReference>
<dbReference type="Gene3D" id="1.10.510.10">
    <property type="entry name" value="Transferase(Phosphotransferase) domain 1"/>
    <property type="match status" value="1"/>
</dbReference>
<keyword evidence="4" id="KW-0418">Kinase</keyword>
<comment type="caution">
    <text evidence="4">The sequence shown here is derived from an EMBL/GenBank/DDBJ whole genome shotgun (WGS) entry which is preliminary data.</text>
</comment>
<reference evidence="4 5" key="1">
    <citation type="journal article" date="2014" name="Am. J. Bot.">
        <title>Genome assembly and annotation for red clover (Trifolium pratense; Fabaceae).</title>
        <authorList>
            <person name="Istvanek J."/>
            <person name="Jaros M."/>
            <person name="Krenek A."/>
            <person name="Repkova J."/>
        </authorList>
    </citation>
    <scope>NUCLEOTIDE SEQUENCE [LARGE SCALE GENOMIC DNA]</scope>
    <source>
        <strain evidence="5">cv. Tatra</strain>
        <tissue evidence="4">Young leaves</tissue>
    </source>
</reference>
<evidence type="ECO:0000259" key="3">
    <source>
        <dbReference type="PROSITE" id="PS50011"/>
    </source>
</evidence>
<accession>A0A2K3KUS0</accession>
<organism evidence="4 5">
    <name type="scientific">Trifolium pratense</name>
    <name type="common">Red clover</name>
    <dbReference type="NCBI Taxonomy" id="57577"/>
    <lineage>
        <taxon>Eukaryota</taxon>
        <taxon>Viridiplantae</taxon>
        <taxon>Streptophyta</taxon>
        <taxon>Embryophyta</taxon>
        <taxon>Tracheophyta</taxon>
        <taxon>Spermatophyta</taxon>
        <taxon>Magnoliopsida</taxon>
        <taxon>eudicotyledons</taxon>
        <taxon>Gunneridae</taxon>
        <taxon>Pentapetalae</taxon>
        <taxon>rosids</taxon>
        <taxon>fabids</taxon>
        <taxon>Fabales</taxon>
        <taxon>Fabaceae</taxon>
        <taxon>Papilionoideae</taxon>
        <taxon>50 kb inversion clade</taxon>
        <taxon>NPAAA clade</taxon>
        <taxon>Hologalegina</taxon>
        <taxon>IRL clade</taxon>
        <taxon>Trifolieae</taxon>
        <taxon>Trifolium</taxon>
    </lineage>
</organism>